<dbReference type="Pfam" id="PF15998">
    <property type="entry name" value="DUF4773"/>
    <property type="match status" value="1"/>
</dbReference>
<evidence type="ECO:0000313" key="3">
    <source>
        <dbReference type="Proteomes" id="UP000504615"/>
    </source>
</evidence>
<evidence type="ECO:0000313" key="4">
    <source>
        <dbReference type="RefSeq" id="XP_011632791.1"/>
    </source>
</evidence>
<dbReference type="KEGG" id="pbar:105424322"/>
<evidence type="ECO:0000259" key="2">
    <source>
        <dbReference type="Pfam" id="PF15998"/>
    </source>
</evidence>
<dbReference type="GeneID" id="105424322"/>
<reference evidence="4" key="1">
    <citation type="submission" date="2025-08" db="UniProtKB">
        <authorList>
            <consortium name="RefSeq"/>
        </authorList>
    </citation>
    <scope>IDENTIFICATION</scope>
</reference>
<accession>A0A6I9VUL7</accession>
<dbReference type="AlphaFoldDB" id="A0A6I9VUL7"/>
<feature type="signal peptide" evidence="1">
    <location>
        <begin position="1"/>
        <end position="20"/>
    </location>
</feature>
<gene>
    <name evidence="4" type="primary">LOC105424322</name>
</gene>
<dbReference type="RefSeq" id="XP_011632791.1">
    <property type="nucleotide sequence ID" value="XM_011634489.2"/>
</dbReference>
<proteinExistence type="predicted"/>
<evidence type="ECO:0000256" key="1">
    <source>
        <dbReference type="SAM" id="SignalP"/>
    </source>
</evidence>
<sequence length="203" mass="23194">MLQLHYIAIISINIIMLVYADITEGTGQSAIVSTTTDFTIADIETQNEFNMKMYNGCECIKYDCGCCQHLEWDEVSMDGRLCANASYLEKDYGISVTVTYNNFTIINETVSARNPPPICFGEDIVDALDVEICLHIYDIDVKVDMFHACFEIFGRIMKLRIAKIQLGCIQTKLHEKTEYIESNLLPIFFKRKEKDMLPNVVMV</sequence>
<dbReference type="OrthoDB" id="5952164at2759"/>
<protein>
    <submittedName>
        <fullName evidence="4">Uncharacterized protein LOC105424322</fullName>
    </submittedName>
</protein>
<feature type="chain" id="PRO_5027020014" evidence="1">
    <location>
        <begin position="21"/>
        <end position="203"/>
    </location>
</feature>
<name>A0A6I9VUL7_9HYME</name>
<keyword evidence="1" id="KW-0732">Signal</keyword>
<dbReference type="Proteomes" id="UP000504615">
    <property type="component" value="Unplaced"/>
</dbReference>
<dbReference type="PANTHER" id="PTHR36299">
    <property type="entry name" value="AGAP008005-PA"/>
    <property type="match status" value="1"/>
</dbReference>
<dbReference type="PANTHER" id="PTHR36299:SF2">
    <property type="entry name" value="DUF4773 DOMAIN-CONTAINING PROTEIN"/>
    <property type="match status" value="1"/>
</dbReference>
<dbReference type="InterPro" id="IPR031941">
    <property type="entry name" value="DUF4773"/>
</dbReference>
<organism evidence="3 4">
    <name type="scientific">Pogonomyrmex barbatus</name>
    <name type="common">red harvester ant</name>
    <dbReference type="NCBI Taxonomy" id="144034"/>
    <lineage>
        <taxon>Eukaryota</taxon>
        <taxon>Metazoa</taxon>
        <taxon>Ecdysozoa</taxon>
        <taxon>Arthropoda</taxon>
        <taxon>Hexapoda</taxon>
        <taxon>Insecta</taxon>
        <taxon>Pterygota</taxon>
        <taxon>Neoptera</taxon>
        <taxon>Endopterygota</taxon>
        <taxon>Hymenoptera</taxon>
        <taxon>Apocrita</taxon>
        <taxon>Aculeata</taxon>
        <taxon>Formicoidea</taxon>
        <taxon>Formicidae</taxon>
        <taxon>Myrmicinae</taxon>
        <taxon>Pogonomyrmex</taxon>
    </lineage>
</organism>
<feature type="domain" description="DUF4773" evidence="2">
    <location>
        <begin position="57"/>
        <end position="171"/>
    </location>
</feature>
<keyword evidence="3" id="KW-1185">Reference proteome</keyword>